<accession>A0A9P5SKH7</accession>
<dbReference type="EMBL" id="JAAAUY010000420">
    <property type="protein sequence ID" value="KAF9330119.1"/>
    <property type="molecule type" value="Genomic_DNA"/>
</dbReference>
<evidence type="ECO:0000313" key="3">
    <source>
        <dbReference type="Proteomes" id="UP000696485"/>
    </source>
</evidence>
<feature type="compositionally biased region" description="Polar residues" evidence="1">
    <location>
        <begin position="53"/>
        <end position="63"/>
    </location>
</feature>
<organism evidence="2 3">
    <name type="scientific">Podila minutissima</name>
    <dbReference type="NCBI Taxonomy" id="64525"/>
    <lineage>
        <taxon>Eukaryota</taxon>
        <taxon>Fungi</taxon>
        <taxon>Fungi incertae sedis</taxon>
        <taxon>Mucoromycota</taxon>
        <taxon>Mortierellomycotina</taxon>
        <taxon>Mortierellomycetes</taxon>
        <taxon>Mortierellales</taxon>
        <taxon>Mortierellaceae</taxon>
        <taxon>Podila</taxon>
    </lineage>
</organism>
<comment type="caution">
    <text evidence="2">The sequence shown here is derived from an EMBL/GenBank/DDBJ whole genome shotgun (WGS) entry which is preliminary data.</text>
</comment>
<dbReference type="Proteomes" id="UP000696485">
    <property type="component" value="Unassembled WGS sequence"/>
</dbReference>
<feature type="region of interest" description="Disordered" evidence="1">
    <location>
        <begin position="51"/>
        <end position="98"/>
    </location>
</feature>
<sequence length="592" mass="67316">MTLKYFGLTFAVALSSSLLIHSGLSLPIIDSLSHPARSALALYTLSADPLSVGKQQQEQTSTPRKTKIKETKEQRRRRKKKLHDGPFGPPPARLSPYVGPPISQHSIPGFNLNPVKAPWRHRLVYSLDWTLEPDFYDSITPIKVEPSESAASGDIIKERIRGPITMDFFLTPLDTARTNELLVTRVPIERQNAQFEVRTDIPPGWYRLQINFWDRGSAVPGIHKETQNFGEHEPWIMENSLLISEPGIAKPIPADAIDFYQPRRLGVWRGSHAIEVTSLDPESQEWDEFLDLAEKEHQRQIARQEVLSRLQTQEEYDRYRSKAVHLDLDEFSVLIVEPTTTMTTFERTEFPQDIFRFKDALAEVANRDMPPDFSADEIMDLQEQDEMPAYAPDRLAAVQIQNTVEEALGIWRDEPVDDDALDENEDFGALPPQGLTDLQLRIEHGGKVADRMEKVEWRANRDRTISWQTSIELVQDEALFAVELIHTPPVVVWPSNMEEEKKGEGGEALQRVTVSRASLIQGALREPQVALLTDHIPGSWGAIVVRIPAWVRPGAYQVRVTGTGRRGVRWADVSQPFEVKSDPYLYQYLTDE</sequence>
<gene>
    <name evidence="2" type="ORF">BG006_006907</name>
</gene>
<evidence type="ECO:0000313" key="2">
    <source>
        <dbReference type="EMBL" id="KAF9330119.1"/>
    </source>
</evidence>
<name>A0A9P5SKH7_9FUNG</name>
<reference evidence="2" key="1">
    <citation type="journal article" date="2020" name="Fungal Divers.">
        <title>Resolving the Mortierellaceae phylogeny through synthesis of multi-gene phylogenetics and phylogenomics.</title>
        <authorList>
            <person name="Vandepol N."/>
            <person name="Liber J."/>
            <person name="Desiro A."/>
            <person name="Na H."/>
            <person name="Kennedy M."/>
            <person name="Barry K."/>
            <person name="Grigoriev I.V."/>
            <person name="Miller A.N."/>
            <person name="O'Donnell K."/>
            <person name="Stajich J.E."/>
            <person name="Bonito G."/>
        </authorList>
    </citation>
    <scope>NUCLEOTIDE SEQUENCE</scope>
    <source>
        <strain evidence="2">NVP1</strain>
    </source>
</reference>
<proteinExistence type="predicted"/>
<dbReference type="AlphaFoldDB" id="A0A9P5SKH7"/>
<protein>
    <submittedName>
        <fullName evidence="2">Uncharacterized protein</fullName>
    </submittedName>
</protein>
<keyword evidence="3" id="KW-1185">Reference proteome</keyword>
<evidence type="ECO:0000256" key="1">
    <source>
        <dbReference type="SAM" id="MobiDB-lite"/>
    </source>
</evidence>